<comment type="caution">
    <text evidence="9">The sequence shown here is derived from an EMBL/GenBank/DDBJ whole genome shotgun (WGS) entry which is preliminary data.</text>
</comment>
<evidence type="ECO:0000256" key="5">
    <source>
        <dbReference type="ARBA" id="ARBA00022692"/>
    </source>
</evidence>
<comment type="subcellular location">
    <subcellularLocation>
        <location evidence="1">Cell outer membrane</location>
    </subcellularLocation>
</comment>
<comment type="similarity">
    <text evidence="2">Belongs to the outer membrane factor (OMF) (TC 1.B.17) family.</text>
</comment>
<evidence type="ECO:0000256" key="2">
    <source>
        <dbReference type="ARBA" id="ARBA00007613"/>
    </source>
</evidence>
<evidence type="ECO:0000256" key="7">
    <source>
        <dbReference type="ARBA" id="ARBA00023237"/>
    </source>
</evidence>
<evidence type="ECO:0000256" key="6">
    <source>
        <dbReference type="ARBA" id="ARBA00023136"/>
    </source>
</evidence>
<evidence type="ECO:0000313" key="9">
    <source>
        <dbReference type="EMBL" id="TGD82301.1"/>
    </source>
</evidence>
<sequence>MKKLILTWLGLALLLAEPASAQTASGPRRMAAPASKAVVPAARPVNPAPTRVTTVVAQPDGGSVRGVAAPPVAAPADSGEVFTLADLLTYVALRHPVARQAGLLPERAQQEVRYARGLFDPAATSKYYGKTLGGKEYFHDWDSQLRIPVWYGLDVKAGFERGTGTYINPENYTAPYGLSYVGLSVPLAQGLLIDERRAAVRQAQALQGLAEAERRSALNKLLLQAAKDYWDWSLNYQRLQLLDRNTGLANVRLSAIRQRVLFGDLAAIDSVEALTELQNREATLAQARVQFRNATLLLSNYLWDEQQQPRDLPTTARPQVLPGPTDWRTLAPDSVAALAQLAQQIHPELQKNRAKISQLGVERRLLNNKLLPKLTVDYNLLQAGQPFNPEKSASLSGSYLQNNYKLGVSFAYPLLLRQERAKLQLNRLKIREAELDLQQDSREVQTTLRTVANDWEALREQLALQQQVVRNAEILRNGEQIRFENGESSVFLINSREASLVSARVKLAELQAKYAQTQATLRWAAGGPASVEL</sequence>
<keyword evidence="4" id="KW-1134">Transmembrane beta strand</keyword>
<dbReference type="EMBL" id="SRKZ01000001">
    <property type="protein sequence ID" value="TGD82301.1"/>
    <property type="molecule type" value="Genomic_DNA"/>
</dbReference>
<evidence type="ECO:0000313" key="10">
    <source>
        <dbReference type="Proteomes" id="UP000298284"/>
    </source>
</evidence>
<dbReference type="Gene3D" id="1.20.1600.10">
    <property type="entry name" value="Outer membrane efflux proteins (OEP)"/>
    <property type="match status" value="1"/>
</dbReference>
<name>A0A4Z0MRJ8_9BACT</name>
<dbReference type="GO" id="GO:1990281">
    <property type="term" value="C:efflux pump complex"/>
    <property type="evidence" value="ECO:0007669"/>
    <property type="project" value="TreeGrafter"/>
</dbReference>
<keyword evidence="5" id="KW-0812">Transmembrane</keyword>
<dbReference type="OrthoDB" id="581172at2"/>
<dbReference type="RefSeq" id="WP_135528466.1">
    <property type="nucleotide sequence ID" value="NZ_SRKZ01000001.1"/>
</dbReference>
<dbReference type="InterPro" id="IPR003423">
    <property type="entry name" value="OMP_efflux"/>
</dbReference>
<dbReference type="Proteomes" id="UP000298284">
    <property type="component" value="Unassembled WGS sequence"/>
</dbReference>
<dbReference type="InterPro" id="IPR051906">
    <property type="entry name" value="TolC-like"/>
</dbReference>
<protein>
    <submittedName>
        <fullName evidence="9">TolC family protein</fullName>
    </submittedName>
</protein>
<keyword evidence="6" id="KW-0472">Membrane</keyword>
<dbReference type="SUPFAM" id="SSF56954">
    <property type="entry name" value="Outer membrane efflux proteins (OEP)"/>
    <property type="match status" value="1"/>
</dbReference>
<accession>A0A4Z0MRJ8</accession>
<evidence type="ECO:0000256" key="8">
    <source>
        <dbReference type="SAM" id="SignalP"/>
    </source>
</evidence>
<dbReference type="PANTHER" id="PTHR30026">
    <property type="entry name" value="OUTER MEMBRANE PROTEIN TOLC"/>
    <property type="match status" value="1"/>
</dbReference>
<keyword evidence="3" id="KW-0813">Transport</keyword>
<dbReference type="PANTHER" id="PTHR30026:SF20">
    <property type="entry name" value="OUTER MEMBRANE PROTEIN TOLC"/>
    <property type="match status" value="1"/>
</dbReference>
<evidence type="ECO:0000256" key="1">
    <source>
        <dbReference type="ARBA" id="ARBA00004442"/>
    </source>
</evidence>
<feature type="signal peptide" evidence="8">
    <location>
        <begin position="1"/>
        <end position="21"/>
    </location>
</feature>
<gene>
    <name evidence="9" type="ORF">EU557_00490</name>
</gene>
<keyword evidence="10" id="KW-1185">Reference proteome</keyword>
<feature type="chain" id="PRO_5021188342" evidence="8">
    <location>
        <begin position="22"/>
        <end position="533"/>
    </location>
</feature>
<proteinExistence type="inferred from homology"/>
<evidence type="ECO:0000256" key="4">
    <source>
        <dbReference type="ARBA" id="ARBA00022452"/>
    </source>
</evidence>
<dbReference type="GO" id="GO:0015288">
    <property type="term" value="F:porin activity"/>
    <property type="evidence" value="ECO:0007669"/>
    <property type="project" value="TreeGrafter"/>
</dbReference>
<keyword evidence="8" id="KW-0732">Signal</keyword>
<evidence type="ECO:0000256" key="3">
    <source>
        <dbReference type="ARBA" id="ARBA00022448"/>
    </source>
</evidence>
<dbReference type="GO" id="GO:0009279">
    <property type="term" value="C:cell outer membrane"/>
    <property type="evidence" value="ECO:0007669"/>
    <property type="project" value="UniProtKB-SubCell"/>
</dbReference>
<dbReference type="GO" id="GO:0015562">
    <property type="term" value="F:efflux transmembrane transporter activity"/>
    <property type="evidence" value="ECO:0007669"/>
    <property type="project" value="InterPro"/>
</dbReference>
<dbReference type="Pfam" id="PF02321">
    <property type="entry name" value="OEP"/>
    <property type="match status" value="2"/>
</dbReference>
<reference evidence="9 10" key="1">
    <citation type="submission" date="2019-04" db="EMBL/GenBank/DDBJ databases">
        <authorList>
            <person name="Feng G."/>
            <person name="Zhang J."/>
            <person name="Zhu H."/>
        </authorList>
    </citation>
    <scope>NUCLEOTIDE SEQUENCE [LARGE SCALE GENOMIC DNA]</scope>
    <source>
        <strain evidence="9 10">JCM 19491</strain>
    </source>
</reference>
<organism evidence="9 10">
    <name type="scientific">Hymenobacter wooponensis</name>
    <dbReference type="NCBI Taxonomy" id="1525360"/>
    <lineage>
        <taxon>Bacteria</taxon>
        <taxon>Pseudomonadati</taxon>
        <taxon>Bacteroidota</taxon>
        <taxon>Cytophagia</taxon>
        <taxon>Cytophagales</taxon>
        <taxon>Hymenobacteraceae</taxon>
        <taxon>Hymenobacter</taxon>
    </lineage>
</organism>
<keyword evidence="7" id="KW-0998">Cell outer membrane</keyword>
<dbReference type="AlphaFoldDB" id="A0A4Z0MRJ8"/>